<sequence>YQDDLGDVWSENEDDSDDSVQLSSSEDEYAAVRSGVKKKPKKSRGRVSRADQEPSTEVQALLGMANESYLSGAFEDAVRLLEEIIRIDSHVYKAFKLLATIYIDKSDKIKALTALSTAALIKPKSKEDWDECYQLGYDLGNYQDAIVYCSRSLAVNSSDVSVLYRRAMLYKMEDNLSRAAEDFCKILKLQPYNTTVIMELAIIYVSQNRLSQASKLYEDLLQDADNASSSQDSSGSYIVNEGGADQTPVFGWSELNILAEIYVKQRAWAKIVKTIKYVSRWIHGRADEKWWDDLSNDAEFDERKENLEKFTRSAKKNSPLLYQLPVDLRVKLGFARLHLNDSDEAKLHFGYILDEDVGRYSDLYFEIGDALSGAGFYHEALDYYLQLYQLEQGETPTSLALAIAKCYLYINDLEQAEMAYKYVQSRDPTNFDAQFELADLYARTNRNDEAKELLDYISLQRKKLRDPSVISDDDEKSMSGIEEEQNNNGNGDSIVVKPEVTSFFEGNSQSRRGPAAKKEGKKYQRRTEEEKIVMEAIATDKVMKYYARLKRFDELMKTGSMVAVHEWLHVATLLSEEFMKVRKFFPSDKRKIFRGVIVTHKRRTKLDLDQRIQQLSDKISNSLSDVEEDDDAVLPEGITEFRGITFDEWFDLFMQYALVLTRNDEYSDASNILRTAKTANVFYQNSQRVEWAELVHISCAFLARDYTAVNELTRNYLNNHQFYTDALRLFVASLPSGNKACDIFSGANNHKYLLRQIKASDSIIQNKSIVGAAKILNSELKFEREHALLLVMYGQCMILGKSYAPSLPYLLRAVSVAPKDPQILLSIALAHIHRAIQRQTTNRHMQIVQGLTYMVDYYKIRSKMGIHEHQEAAYNMARSYHMLGLNGLAFKYYEEVLSFKNTTEGGEIDDDYDLKMSAAYNLQLIYTISGNGELARKMVDDYLTI</sequence>
<feature type="non-terminal residue" evidence="3">
    <location>
        <position position="945"/>
    </location>
</feature>
<dbReference type="PANTHER" id="PTHR23082:SF0">
    <property type="entry name" value="GENERAL TRANSCRIPTION FACTOR 3C POLYPEPTIDE 3"/>
    <property type="match status" value="1"/>
</dbReference>
<dbReference type="PANTHER" id="PTHR23082">
    <property type="entry name" value="TRANSCRIPTION INITIATION FACTOR IIIC TFIIIC , POLYPEPTIDE 3-RELATED"/>
    <property type="match status" value="1"/>
</dbReference>
<feature type="region of interest" description="Disordered" evidence="2">
    <location>
        <begin position="1"/>
        <end position="54"/>
    </location>
</feature>
<evidence type="ECO:0000256" key="2">
    <source>
        <dbReference type="SAM" id="MobiDB-lite"/>
    </source>
</evidence>
<dbReference type="Proteomes" id="UP000095009">
    <property type="component" value="Unassembled WGS sequence"/>
</dbReference>
<dbReference type="Gene3D" id="1.25.40.10">
    <property type="entry name" value="Tetratricopeptide repeat domain"/>
    <property type="match status" value="3"/>
</dbReference>
<dbReference type="EMBL" id="KV454410">
    <property type="protein sequence ID" value="ODQ65103.1"/>
    <property type="molecule type" value="Genomic_DNA"/>
</dbReference>
<dbReference type="GO" id="GO:0000127">
    <property type="term" value="C:transcription factor TFIIIC complex"/>
    <property type="evidence" value="ECO:0007669"/>
    <property type="project" value="TreeGrafter"/>
</dbReference>
<evidence type="ECO:0000313" key="4">
    <source>
        <dbReference type="Proteomes" id="UP000095009"/>
    </source>
</evidence>
<feature type="region of interest" description="Disordered" evidence="2">
    <location>
        <begin position="468"/>
        <end position="493"/>
    </location>
</feature>
<dbReference type="InterPro" id="IPR011990">
    <property type="entry name" value="TPR-like_helical_dom_sf"/>
</dbReference>
<dbReference type="STRING" id="857566.A0A1E3PI64"/>
<evidence type="ECO:0000313" key="3">
    <source>
        <dbReference type="EMBL" id="ODQ65103.1"/>
    </source>
</evidence>
<dbReference type="Pfam" id="PF14559">
    <property type="entry name" value="TPR_19"/>
    <property type="match status" value="1"/>
</dbReference>
<dbReference type="PROSITE" id="PS50005">
    <property type="entry name" value="TPR"/>
    <property type="match status" value="1"/>
</dbReference>
<evidence type="ECO:0000256" key="1">
    <source>
        <dbReference type="PROSITE-ProRule" id="PRU00339"/>
    </source>
</evidence>
<accession>A0A1E3PI64</accession>
<dbReference type="InterPro" id="IPR039340">
    <property type="entry name" value="Tfc4/TFIIIC-102/Sfc4"/>
</dbReference>
<feature type="non-terminal residue" evidence="3">
    <location>
        <position position="1"/>
    </location>
</feature>
<dbReference type="SUPFAM" id="SSF48452">
    <property type="entry name" value="TPR-like"/>
    <property type="match status" value="3"/>
</dbReference>
<protein>
    <submittedName>
        <fullName evidence="3">TPR-like protein</fullName>
    </submittedName>
</protein>
<feature type="compositionally biased region" description="Acidic residues" evidence="2">
    <location>
        <begin position="471"/>
        <end position="485"/>
    </location>
</feature>
<feature type="compositionally biased region" description="Acidic residues" evidence="2">
    <location>
        <begin position="1"/>
        <end position="18"/>
    </location>
</feature>
<gene>
    <name evidence="3" type="ORF">NADFUDRAFT_4271</name>
</gene>
<reference evidence="3 4" key="1">
    <citation type="journal article" date="2016" name="Proc. Natl. Acad. Sci. U.S.A.">
        <title>Comparative genomics of biotechnologically important yeasts.</title>
        <authorList>
            <person name="Riley R."/>
            <person name="Haridas S."/>
            <person name="Wolfe K.H."/>
            <person name="Lopes M.R."/>
            <person name="Hittinger C.T."/>
            <person name="Goeker M."/>
            <person name="Salamov A.A."/>
            <person name="Wisecaver J.H."/>
            <person name="Long T.M."/>
            <person name="Calvey C.H."/>
            <person name="Aerts A.L."/>
            <person name="Barry K.W."/>
            <person name="Choi C."/>
            <person name="Clum A."/>
            <person name="Coughlan A.Y."/>
            <person name="Deshpande S."/>
            <person name="Douglass A.P."/>
            <person name="Hanson S.J."/>
            <person name="Klenk H.-P."/>
            <person name="LaButti K.M."/>
            <person name="Lapidus A."/>
            <person name="Lindquist E.A."/>
            <person name="Lipzen A.M."/>
            <person name="Meier-Kolthoff J.P."/>
            <person name="Ohm R.A."/>
            <person name="Otillar R.P."/>
            <person name="Pangilinan J.L."/>
            <person name="Peng Y."/>
            <person name="Rokas A."/>
            <person name="Rosa C.A."/>
            <person name="Scheuner C."/>
            <person name="Sibirny A.A."/>
            <person name="Slot J.C."/>
            <person name="Stielow J.B."/>
            <person name="Sun H."/>
            <person name="Kurtzman C.P."/>
            <person name="Blackwell M."/>
            <person name="Grigoriev I.V."/>
            <person name="Jeffries T.W."/>
        </authorList>
    </citation>
    <scope>NUCLEOTIDE SEQUENCE [LARGE SCALE GENOMIC DNA]</scope>
    <source>
        <strain evidence="3 4">DSM 6958</strain>
    </source>
</reference>
<dbReference type="InterPro" id="IPR019734">
    <property type="entry name" value="TPR_rpt"/>
</dbReference>
<proteinExistence type="predicted"/>
<feature type="repeat" description="TPR" evidence="1">
    <location>
        <begin position="160"/>
        <end position="193"/>
    </location>
</feature>
<name>A0A1E3PI64_9ASCO</name>
<dbReference type="GO" id="GO:0006383">
    <property type="term" value="P:transcription by RNA polymerase III"/>
    <property type="evidence" value="ECO:0007669"/>
    <property type="project" value="InterPro"/>
</dbReference>
<keyword evidence="1" id="KW-0802">TPR repeat</keyword>
<feature type="compositionally biased region" description="Basic residues" evidence="2">
    <location>
        <begin position="35"/>
        <end position="47"/>
    </location>
</feature>
<dbReference type="SMART" id="SM00028">
    <property type="entry name" value="TPR"/>
    <property type="match status" value="8"/>
</dbReference>
<dbReference type="OrthoDB" id="9991317at2759"/>
<keyword evidence="4" id="KW-1185">Reference proteome</keyword>
<organism evidence="3 4">
    <name type="scientific">Nadsonia fulvescens var. elongata DSM 6958</name>
    <dbReference type="NCBI Taxonomy" id="857566"/>
    <lineage>
        <taxon>Eukaryota</taxon>
        <taxon>Fungi</taxon>
        <taxon>Dikarya</taxon>
        <taxon>Ascomycota</taxon>
        <taxon>Saccharomycotina</taxon>
        <taxon>Dipodascomycetes</taxon>
        <taxon>Dipodascales</taxon>
        <taxon>Dipodascales incertae sedis</taxon>
        <taxon>Nadsonia</taxon>
    </lineage>
</organism>
<dbReference type="AlphaFoldDB" id="A0A1E3PI64"/>